<accession>A0A158HRF9</accession>
<gene>
    <name evidence="1" type="ORF">AWB68_02260</name>
</gene>
<sequence>MVPLLRGDSLRALGSVGKCTRTYVFATSSSSALRGGRRSSVLPAK</sequence>
<reference evidence="1" key="1">
    <citation type="submission" date="2016-01" db="EMBL/GenBank/DDBJ databases">
        <authorList>
            <person name="Peeters C."/>
        </authorList>
    </citation>
    <scope>NUCLEOTIDE SEQUENCE [LARGE SCALE GENOMIC DNA]</scope>
    <source>
        <strain evidence="1">LMG 22940</strain>
    </source>
</reference>
<name>A0A158HRF9_9BURK</name>
<dbReference type="EMBL" id="FCON02000019">
    <property type="protein sequence ID" value="SAL46964.1"/>
    <property type="molecule type" value="Genomic_DNA"/>
</dbReference>
<keyword evidence="2" id="KW-1185">Reference proteome</keyword>
<dbReference type="Proteomes" id="UP000054770">
    <property type="component" value="Unassembled WGS sequence"/>
</dbReference>
<protein>
    <submittedName>
        <fullName evidence="1">Uncharacterized protein</fullName>
    </submittedName>
</protein>
<evidence type="ECO:0000313" key="2">
    <source>
        <dbReference type="Proteomes" id="UP000054770"/>
    </source>
</evidence>
<organism evidence="1 2">
    <name type="scientific">Caballeronia choica</name>
    <dbReference type="NCBI Taxonomy" id="326476"/>
    <lineage>
        <taxon>Bacteria</taxon>
        <taxon>Pseudomonadati</taxon>
        <taxon>Pseudomonadota</taxon>
        <taxon>Betaproteobacteria</taxon>
        <taxon>Burkholderiales</taxon>
        <taxon>Burkholderiaceae</taxon>
        <taxon>Caballeronia</taxon>
    </lineage>
</organism>
<dbReference type="AlphaFoldDB" id="A0A158HRF9"/>
<evidence type="ECO:0000313" key="1">
    <source>
        <dbReference type="EMBL" id="SAL46964.1"/>
    </source>
</evidence>
<comment type="caution">
    <text evidence="1">The sequence shown here is derived from an EMBL/GenBank/DDBJ whole genome shotgun (WGS) entry which is preliminary data.</text>
</comment>
<proteinExistence type="predicted"/>